<dbReference type="InterPro" id="IPR020459">
    <property type="entry name" value="AMP-binding"/>
</dbReference>
<dbReference type="Proteomes" id="UP000028521">
    <property type="component" value="Unassembled WGS sequence"/>
</dbReference>
<keyword evidence="6" id="KW-1185">Reference proteome</keyword>
<dbReference type="Pfam" id="PF23562">
    <property type="entry name" value="AMP-binding_C_3"/>
    <property type="match status" value="1"/>
</dbReference>
<dbReference type="GO" id="GO:0016020">
    <property type="term" value="C:membrane"/>
    <property type="evidence" value="ECO:0007669"/>
    <property type="project" value="TreeGrafter"/>
</dbReference>
<evidence type="ECO:0000256" key="2">
    <source>
        <dbReference type="ARBA" id="ARBA00022832"/>
    </source>
</evidence>
<dbReference type="STRING" id="1197477.IA57_01085"/>
<reference evidence="5 6" key="1">
    <citation type="journal article" date="2014" name="Genome Announc.">
        <title>Draft Genome Sequence of the Algicidal Bacterium Mangrovimonas yunxiaonensis Strain LY01.</title>
        <authorList>
            <person name="Li Y."/>
            <person name="Zhu H."/>
            <person name="Li C."/>
            <person name="Zhang H."/>
            <person name="Chen Z."/>
            <person name="Zheng W."/>
            <person name="Xu H."/>
            <person name="Zheng T."/>
        </authorList>
    </citation>
    <scope>NUCLEOTIDE SEQUENCE [LARGE SCALE GENOMIC DNA]</scope>
    <source>
        <strain evidence="5 6">LY01</strain>
    </source>
</reference>
<dbReference type="Gene3D" id="3.40.50.12780">
    <property type="entry name" value="N-terminal domain of ligase-like"/>
    <property type="match status" value="2"/>
</dbReference>
<dbReference type="OrthoDB" id="9803968at2"/>
<accession>A0A084TNH6</accession>
<keyword evidence="3" id="KW-0443">Lipid metabolism</keyword>
<dbReference type="GO" id="GO:0004467">
    <property type="term" value="F:long-chain fatty acid-CoA ligase activity"/>
    <property type="evidence" value="ECO:0007669"/>
    <property type="project" value="TreeGrafter"/>
</dbReference>
<dbReference type="InterPro" id="IPR042099">
    <property type="entry name" value="ANL_N_sf"/>
</dbReference>
<keyword evidence="1" id="KW-0436">Ligase</keyword>
<dbReference type="PRINTS" id="PR00154">
    <property type="entry name" value="AMPBINDING"/>
</dbReference>
<dbReference type="eggNOG" id="COG1022">
    <property type="taxonomic scope" value="Bacteria"/>
</dbReference>
<dbReference type="RefSeq" id="WP_036118102.1">
    <property type="nucleotide sequence ID" value="NZ_BMET01000002.1"/>
</dbReference>
<evidence type="ECO:0000256" key="3">
    <source>
        <dbReference type="ARBA" id="ARBA00023098"/>
    </source>
</evidence>
<dbReference type="AlphaFoldDB" id="A0A084TNH6"/>
<proteinExistence type="predicted"/>
<dbReference type="InterPro" id="IPR020845">
    <property type="entry name" value="AMP-binding_CS"/>
</dbReference>
<comment type="caution">
    <text evidence="5">The sequence shown here is derived from an EMBL/GenBank/DDBJ whole genome shotgun (WGS) entry which is preliminary data.</text>
</comment>
<protein>
    <submittedName>
        <fullName evidence="5">AMP-dependent synthetase</fullName>
    </submittedName>
</protein>
<dbReference type="Pfam" id="PF00501">
    <property type="entry name" value="AMP-binding"/>
    <property type="match status" value="1"/>
</dbReference>
<organism evidence="5 6">
    <name type="scientific">Mangrovimonas yunxiaonensis</name>
    <dbReference type="NCBI Taxonomy" id="1197477"/>
    <lineage>
        <taxon>Bacteria</taxon>
        <taxon>Pseudomonadati</taxon>
        <taxon>Bacteroidota</taxon>
        <taxon>Flavobacteriia</taxon>
        <taxon>Flavobacteriales</taxon>
        <taxon>Flavobacteriaceae</taxon>
        <taxon>Mangrovimonas</taxon>
    </lineage>
</organism>
<evidence type="ECO:0000256" key="1">
    <source>
        <dbReference type="ARBA" id="ARBA00022598"/>
    </source>
</evidence>
<evidence type="ECO:0000313" key="6">
    <source>
        <dbReference type="Proteomes" id="UP000028521"/>
    </source>
</evidence>
<dbReference type="SUPFAM" id="SSF56801">
    <property type="entry name" value="Acetyl-CoA synthetase-like"/>
    <property type="match status" value="1"/>
</dbReference>
<feature type="domain" description="AMP-dependent synthetase/ligase" evidence="4">
    <location>
        <begin position="17"/>
        <end position="417"/>
    </location>
</feature>
<gene>
    <name evidence="5" type="ORF">IA57_01085</name>
</gene>
<dbReference type="PANTHER" id="PTHR43272:SF32">
    <property type="entry name" value="AMP-DEPENDENT SYNTHETASE_LIGASE DOMAIN-CONTAINING PROTEIN"/>
    <property type="match status" value="1"/>
</dbReference>
<dbReference type="CDD" id="cd05907">
    <property type="entry name" value="VL_LC_FACS_like"/>
    <property type="match status" value="1"/>
</dbReference>
<sequence>MTEITRLFDFPYYQLENHNLDKAFVTKYQGKWSAISTKEYIDKANAISRALLKLGVNKDDKIAVISSTNRTEWNIIDIGVLQLGAQNIPIYPTISAEDYEYVLNHSESIYCFVSDEEVFKKVSQVKANTQLKAVYSFDHIEGCKHYSELFELGKDNDNQKDVQARMDAVNPDDLATIIYTSGTTGRPKGVMLSHWNIVSNALDSSERLPDISTDTRVLSFLPICHIFERMLIYLYQYAGASVYYAEGLDKIGDNAKEIKPHLMSVVPRLLEKVYDKIMAKAEDLPGIKQRLFYWAVQLGKHWEPYGENGRFYEFKLNIARKLIFSKWQEALGGQLHTMVSGSAPLQSRLTRIFCAAGMQIMEGYGLTETSPVISVGMYKNNMFKVGTVGKPIKNVDVKIAEDGEILIKGPNVMMGYYKDPEKTASVMTGDYFHTGDKGEIDNNGFLKITGRKKEMFKTSGGKYVIPTLIENELKQSRFIEQVMVIGEGEKMPAAFIQPNFEFVTEWIERKHKKITATPEAICKAHDIIERIQKEVDRCNTKFGKWEQIKRFELTPVVWSIDSGHLTPTMKMKRDVIKSIHKNLYDKIYS</sequence>
<reference evidence="6" key="2">
    <citation type="submission" date="2014-07" db="EMBL/GenBank/DDBJ databases">
        <title>Genome sequence of Mangrovimonas yunxiaonensis.</title>
        <authorList>
            <person name="Li Y."/>
            <person name="Zheng T."/>
        </authorList>
    </citation>
    <scope>NUCLEOTIDE SEQUENCE [LARGE SCALE GENOMIC DNA]</scope>
    <source>
        <strain evidence="6">LY01</strain>
    </source>
</reference>
<keyword evidence="2" id="KW-0276">Fatty acid metabolism</keyword>
<name>A0A084TNH6_9FLAO</name>
<evidence type="ECO:0000259" key="4">
    <source>
        <dbReference type="Pfam" id="PF00501"/>
    </source>
</evidence>
<dbReference type="EMBL" id="JPFK01000002">
    <property type="protein sequence ID" value="KFB02262.1"/>
    <property type="molecule type" value="Genomic_DNA"/>
</dbReference>
<evidence type="ECO:0000313" key="5">
    <source>
        <dbReference type="EMBL" id="KFB02262.1"/>
    </source>
</evidence>
<dbReference type="PANTHER" id="PTHR43272">
    <property type="entry name" value="LONG-CHAIN-FATTY-ACID--COA LIGASE"/>
    <property type="match status" value="1"/>
</dbReference>
<dbReference type="InterPro" id="IPR000873">
    <property type="entry name" value="AMP-dep_synth/lig_dom"/>
</dbReference>
<dbReference type="PROSITE" id="PS00455">
    <property type="entry name" value="AMP_BINDING"/>
    <property type="match status" value="1"/>
</dbReference>